<dbReference type="Gene3D" id="2.30.30.490">
    <property type="match status" value="1"/>
</dbReference>
<gene>
    <name evidence="1" type="ORF">chiPu_0026800</name>
</gene>
<comment type="caution">
    <text evidence="1">The sequence shown here is derived from an EMBL/GenBank/DDBJ whole genome shotgun (WGS) entry which is preliminary data.</text>
</comment>
<keyword evidence="2" id="KW-1185">Reference proteome</keyword>
<organism evidence="1 2">
    <name type="scientific">Chiloscyllium punctatum</name>
    <name type="common">Brownbanded bambooshark</name>
    <name type="synonym">Hemiscyllium punctatum</name>
    <dbReference type="NCBI Taxonomy" id="137246"/>
    <lineage>
        <taxon>Eukaryota</taxon>
        <taxon>Metazoa</taxon>
        <taxon>Chordata</taxon>
        <taxon>Craniata</taxon>
        <taxon>Vertebrata</taxon>
        <taxon>Chondrichthyes</taxon>
        <taxon>Elasmobranchii</taxon>
        <taxon>Galeomorphii</taxon>
        <taxon>Galeoidea</taxon>
        <taxon>Orectolobiformes</taxon>
        <taxon>Hemiscylliidae</taxon>
        <taxon>Chiloscyllium</taxon>
    </lineage>
</organism>
<dbReference type="OrthoDB" id="5376140at2759"/>
<dbReference type="InterPro" id="IPR043151">
    <property type="entry name" value="BAH_sf"/>
</dbReference>
<evidence type="ECO:0000313" key="2">
    <source>
        <dbReference type="Proteomes" id="UP000287033"/>
    </source>
</evidence>
<proteinExistence type="predicted"/>
<feature type="non-terminal residue" evidence="1">
    <location>
        <position position="44"/>
    </location>
</feature>
<evidence type="ECO:0000313" key="1">
    <source>
        <dbReference type="EMBL" id="GCC42471.1"/>
    </source>
</evidence>
<accession>A0A401TII4</accession>
<protein>
    <submittedName>
        <fullName evidence="1">Uncharacterized protein</fullName>
    </submittedName>
</protein>
<dbReference type="STRING" id="137246.A0A401TII4"/>
<name>A0A401TII4_CHIPU</name>
<sequence>MDEGFELKMVEDDGKTYFYQMWYDPEYSRFQTPAKCEPTEENKH</sequence>
<dbReference type="EMBL" id="BEZZ01087638">
    <property type="protein sequence ID" value="GCC42471.1"/>
    <property type="molecule type" value="Genomic_DNA"/>
</dbReference>
<reference evidence="1 2" key="1">
    <citation type="journal article" date="2018" name="Nat. Ecol. Evol.">
        <title>Shark genomes provide insights into elasmobranch evolution and the origin of vertebrates.</title>
        <authorList>
            <person name="Hara Y"/>
            <person name="Yamaguchi K"/>
            <person name="Onimaru K"/>
            <person name="Kadota M"/>
            <person name="Koyanagi M"/>
            <person name="Keeley SD"/>
            <person name="Tatsumi K"/>
            <person name="Tanaka K"/>
            <person name="Motone F"/>
            <person name="Kageyama Y"/>
            <person name="Nozu R"/>
            <person name="Adachi N"/>
            <person name="Nishimura O"/>
            <person name="Nakagawa R"/>
            <person name="Tanegashima C"/>
            <person name="Kiyatake I"/>
            <person name="Matsumoto R"/>
            <person name="Murakumo K"/>
            <person name="Nishida K"/>
            <person name="Terakita A"/>
            <person name="Kuratani S"/>
            <person name="Sato K"/>
            <person name="Hyodo S Kuraku.S."/>
        </authorList>
    </citation>
    <scope>NUCLEOTIDE SEQUENCE [LARGE SCALE GENOMIC DNA]</scope>
</reference>
<dbReference type="AlphaFoldDB" id="A0A401TII4"/>
<dbReference type="Proteomes" id="UP000287033">
    <property type="component" value="Unassembled WGS sequence"/>
</dbReference>